<dbReference type="CDD" id="cd02980">
    <property type="entry name" value="TRX_Fd_family"/>
    <property type="match status" value="1"/>
</dbReference>
<sequence length="91" mass="9840">MKQIIVCTNLRANPAQPSCAAQGSVILADRLEQAIAVKGWHVKLTRFPCLGHCETGPNLKLSPGGQFISDIRPDNLDQVLQEIEAFSTDPG</sequence>
<dbReference type="EMBL" id="MLJW01000432">
    <property type="protein sequence ID" value="OIQ87244.1"/>
    <property type="molecule type" value="Genomic_DNA"/>
</dbReference>
<dbReference type="Gene3D" id="3.40.30.10">
    <property type="entry name" value="Glutaredoxin"/>
    <property type="match status" value="1"/>
</dbReference>
<organism evidence="1">
    <name type="scientific">mine drainage metagenome</name>
    <dbReference type="NCBI Taxonomy" id="410659"/>
    <lineage>
        <taxon>unclassified sequences</taxon>
        <taxon>metagenomes</taxon>
        <taxon>ecological metagenomes</taxon>
    </lineage>
</organism>
<reference evidence="1" key="1">
    <citation type="submission" date="2016-10" db="EMBL/GenBank/DDBJ databases">
        <title>Sequence of Gallionella enrichment culture.</title>
        <authorList>
            <person name="Poehlein A."/>
            <person name="Muehling M."/>
            <person name="Daniel R."/>
        </authorList>
    </citation>
    <scope>NUCLEOTIDE SEQUENCE</scope>
</reference>
<proteinExistence type="predicted"/>
<dbReference type="InterPro" id="IPR036249">
    <property type="entry name" value="Thioredoxin-like_sf"/>
</dbReference>
<gene>
    <name evidence="1" type="ORF">GALL_308920</name>
</gene>
<dbReference type="AlphaFoldDB" id="A0A1J5R5E9"/>
<comment type="caution">
    <text evidence="1">The sequence shown here is derived from an EMBL/GenBank/DDBJ whole genome shotgun (WGS) entry which is preliminary data.</text>
</comment>
<protein>
    <recommendedName>
        <fullName evidence="2">Ferredoxin, 2Fe-2S</fullName>
    </recommendedName>
</protein>
<evidence type="ECO:0008006" key="2">
    <source>
        <dbReference type="Google" id="ProtNLM"/>
    </source>
</evidence>
<name>A0A1J5R5E9_9ZZZZ</name>
<dbReference type="SUPFAM" id="SSF52833">
    <property type="entry name" value="Thioredoxin-like"/>
    <property type="match status" value="1"/>
</dbReference>
<accession>A0A1J5R5E9</accession>
<evidence type="ECO:0000313" key="1">
    <source>
        <dbReference type="EMBL" id="OIQ87244.1"/>
    </source>
</evidence>